<dbReference type="PANTHER" id="PTHR11736:SF14">
    <property type="entry name" value="NSE3 HOMOLOG, SMC5-SMC6 COMPLEX COMPONENT"/>
    <property type="match status" value="1"/>
</dbReference>
<dbReference type="PANTHER" id="PTHR11736">
    <property type="entry name" value="MELANOMA-ASSOCIATED ANTIGEN MAGE ANTIGEN"/>
    <property type="match status" value="1"/>
</dbReference>
<proteinExistence type="predicted"/>
<dbReference type="EMBL" id="LGAV01000010">
    <property type="protein sequence ID" value="KOS12603.1"/>
    <property type="molecule type" value="Genomic_DNA"/>
</dbReference>
<evidence type="ECO:0000313" key="3">
    <source>
        <dbReference type="Proteomes" id="UP000037751"/>
    </source>
</evidence>
<dbReference type="GeneID" id="28726809"/>
<sequence>MSSSTASSMVDWRQTEDETGSMGLLFVILSLILLSGRQVGEGKLRAYLAQLSLFIDRPLPTAIQTHGARTVDDLADARRGHNEQSNLESFLQQMQRYGYLEKVRVAASAETPSAPSFEWRWGARAELEIGEAGVAAFVTDLYQNGAKSENENVASELRRRIERAAGTPLVG</sequence>
<dbReference type="Pfam" id="PF01454">
    <property type="entry name" value="MAGE"/>
    <property type="match status" value="1"/>
</dbReference>
<dbReference type="Proteomes" id="UP000037751">
    <property type="component" value="Unassembled WGS sequence"/>
</dbReference>
<dbReference type="GO" id="GO:0006281">
    <property type="term" value="P:DNA repair"/>
    <property type="evidence" value="ECO:0007669"/>
    <property type="project" value="TreeGrafter"/>
</dbReference>
<evidence type="ECO:0000313" key="2">
    <source>
        <dbReference type="EMBL" id="KOS12603.1"/>
    </source>
</evidence>
<accession>A0A0N0RRW7</accession>
<comment type="caution">
    <text evidence="2">The sequence shown here is derived from an EMBL/GenBank/DDBJ whole genome shotgun (WGS) entry which is preliminary data.</text>
</comment>
<organism evidence="2 3">
    <name type="scientific">Malassezia pachydermatis</name>
    <dbReference type="NCBI Taxonomy" id="77020"/>
    <lineage>
        <taxon>Eukaryota</taxon>
        <taxon>Fungi</taxon>
        <taxon>Dikarya</taxon>
        <taxon>Basidiomycota</taxon>
        <taxon>Ustilaginomycotina</taxon>
        <taxon>Malasseziomycetes</taxon>
        <taxon>Malasseziales</taxon>
        <taxon>Malasseziaceae</taxon>
        <taxon>Malassezia</taxon>
    </lineage>
</organism>
<dbReference type="InterPro" id="IPR002190">
    <property type="entry name" value="MHD_dom"/>
</dbReference>
<evidence type="ECO:0000259" key="1">
    <source>
        <dbReference type="Pfam" id="PF01454"/>
    </source>
</evidence>
<feature type="domain" description="MAGE" evidence="1">
    <location>
        <begin position="13"/>
        <end position="131"/>
    </location>
</feature>
<gene>
    <name evidence="2" type="ORF">Malapachy_0413</name>
</gene>
<name>A0A0N0RRW7_9BASI</name>
<reference evidence="2 3" key="1">
    <citation type="submission" date="2015-07" db="EMBL/GenBank/DDBJ databases">
        <title>Draft Genome Sequence of Malassezia furfur CBS1878 and Malassezia pachydermatis CBS1879.</title>
        <authorList>
            <person name="Triana S."/>
            <person name="Ohm R."/>
            <person name="Gonzalez A."/>
            <person name="DeCock H."/>
            <person name="Restrepo S."/>
            <person name="Celis A."/>
        </authorList>
    </citation>
    <scope>NUCLEOTIDE SEQUENCE [LARGE SCALE GENOMIC DNA]</scope>
    <source>
        <strain evidence="2 3">CBS 1879</strain>
    </source>
</reference>
<keyword evidence="3" id="KW-1185">Reference proteome</keyword>
<dbReference type="OrthoDB" id="205198at2759"/>
<dbReference type="STRING" id="77020.A0A0N0RRW7"/>
<dbReference type="Gene3D" id="1.10.10.1210">
    <property type="entry name" value="MAGE homology domain, winged helix WH2 motif"/>
    <property type="match status" value="1"/>
</dbReference>
<dbReference type="VEuPathDB" id="FungiDB:Malapachy_0413"/>
<protein>
    <recommendedName>
        <fullName evidence="1">MAGE domain-containing protein</fullName>
    </recommendedName>
</protein>
<dbReference type="RefSeq" id="XP_017990235.1">
    <property type="nucleotide sequence ID" value="XM_018134934.1"/>
</dbReference>
<dbReference type="InterPro" id="IPR041899">
    <property type="entry name" value="MAGE_WH2"/>
</dbReference>
<dbReference type="InterPro" id="IPR037445">
    <property type="entry name" value="MAGE"/>
</dbReference>
<dbReference type="GO" id="GO:0005634">
    <property type="term" value="C:nucleus"/>
    <property type="evidence" value="ECO:0007669"/>
    <property type="project" value="TreeGrafter"/>
</dbReference>
<dbReference type="AlphaFoldDB" id="A0A0N0RRW7"/>